<keyword evidence="2" id="KW-1185">Reference proteome</keyword>
<proteinExistence type="predicted"/>
<gene>
    <name evidence="1" type="ORF">KFL_003680020</name>
</gene>
<evidence type="ECO:0000313" key="2">
    <source>
        <dbReference type="Proteomes" id="UP000054558"/>
    </source>
</evidence>
<organism evidence="1 2">
    <name type="scientific">Klebsormidium nitens</name>
    <name type="common">Green alga</name>
    <name type="synonym">Ulothrix nitens</name>
    <dbReference type="NCBI Taxonomy" id="105231"/>
    <lineage>
        <taxon>Eukaryota</taxon>
        <taxon>Viridiplantae</taxon>
        <taxon>Streptophyta</taxon>
        <taxon>Klebsormidiophyceae</taxon>
        <taxon>Klebsormidiales</taxon>
        <taxon>Klebsormidiaceae</taxon>
        <taxon>Klebsormidium</taxon>
    </lineage>
</organism>
<reference evidence="1 2" key="1">
    <citation type="journal article" date="2014" name="Nat. Commun.">
        <title>Klebsormidium flaccidum genome reveals primary factors for plant terrestrial adaptation.</title>
        <authorList>
            <person name="Hori K."/>
            <person name="Maruyama F."/>
            <person name="Fujisawa T."/>
            <person name="Togashi T."/>
            <person name="Yamamoto N."/>
            <person name="Seo M."/>
            <person name="Sato S."/>
            <person name="Yamada T."/>
            <person name="Mori H."/>
            <person name="Tajima N."/>
            <person name="Moriyama T."/>
            <person name="Ikeuchi M."/>
            <person name="Watanabe M."/>
            <person name="Wada H."/>
            <person name="Kobayashi K."/>
            <person name="Saito M."/>
            <person name="Masuda T."/>
            <person name="Sasaki-Sekimoto Y."/>
            <person name="Mashiguchi K."/>
            <person name="Awai K."/>
            <person name="Shimojima M."/>
            <person name="Masuda S."/>
            <person name="Iwai M."/>
            <person name="Nobusawa T."/>
            <person name="Narise T."/>
            <person name="Kondo S."/>
            <person name="Saito H."/>
            <person name="Sato R."/>
            <person name="Murakawa M."/>
            <person name="Ihara Y."/>
            <person name="Oshima-Yamada Y."/>
            <person name="Ohtaka K."/>
            <person name="Satoh M."/>
            <person name="Sonobe K."/>
            <person name="Ishii M."/>
            <person name="Ohtani R."/>
            <person name="Kanamori-Sato M."/>
            <person name="Honoki R."/>
            <person name="Miyazaki D."/>
            <person name="Mochizuki H."/>
            <person name="Umetsu J."/>
            <person name="Higashi K."/>
            <person name="Shibata D."/>
            <person name="Kamiya Y."/>
            <person name="Sato N."/>
            <person name="Nakamura Y."/>
            <person name="Tabata S."/>
            <person name="Ida S."/>
            <person name="Kurokawa K."/>
            <person name="Ohta H."/>
        </authorList>
    </citation>
    <scope>NUCLEOTIDE SEQUENCE [LARGE SCALE GENOMIC DNA]</scope>
    <source>
        <strain evidence="1 2">NIES-2285</strain>
    </source>
</reference>
<name>A0A1Y1ICF8_KLENI</name>
<evidence type="ECO:0000313" key="1">
    <source>
        <dbReference type="EMBL" id="GAQ87652.1"/>
    </source>
</evidence>
<dbReference type="AlphaFoldDB" id="A0A1Y1ICF8"/>
<dbReference type="Proteomes" id="UP000054558">
    <property type="component" value="Unassembled WGS sequence"/>
</dbReference>
<accession>A0A1Y1ICF8</accession>
<sequence length="296" mass="32855">MARKSKARGGPHVTVSWRRPGSNKWQKFEDRVGRAILAASMSGQATFQLDEYVRRSPRLISKQRDVTADRVRASRRSRKKAKHENLVLTLRTSQDGSDPASNVSGRAVRWGFSSTCTFDRLPNTARALAEMIAKCEAAKKRQVLSELLNNATSEDRISRFLSETDFSQPVQWYSQSEPVTRTGTLRVSQVAVNERARPGGGLYERFLDAMAGHVSKLGGRSPWIPPGFDKKEQCSTVIEQGGALRSLMGCDRHIMAPLTFAFHGTPPPNVPSNLGTRNAAGKEGSRRRLVWDVAIH</sequence>
<dbReference type="EMBL" id="DF237317">
    <property type="protein sequence ID" value="GAQ87652.1"/>
    <property type="molecule type" value="Genomic_DNA"/>
</dbReference>
<protein>
    <submittedName>
        <fullName evidence="1">Uncharacterized protein</fullName>
    </submittedName>
</protein>